<name>A0AAV7EP26_ARIFI</name>
<accession>A0AAV7EP26</accession>
<comment type="caution">
    <text evidence="1">The sequence shown here is derived from an EMBL/GenBank/DDBJ whole genome shotgun (WGS) entry which is preliminary data.</text>
</comment>
<dbReference type="Proteomes" id="UP000825729">
    <property type="component" value="Unassembled WGS sequence"/>
</dbReference>
<dbReference type="AlphaFoldDB" id="A0AAV7EP26"/>
<evidence type="ECO:0000313" key="2">
    <source>
        <dbReference type="Proteomes" id="UP000825729"/>
    </source>
</evidence>
<protein>
    <submittedName>
        <fullName evidence="1">Uncharacterized protein</fullName>
    </submittedName>
</protein>
<proteinExistence type="predicted"/>
<keyword evidence="2" id="KW-1185">Reference proteome</keyword>
<evidence type="ECO:0000313" key="1">
    <source>
        <dbReference type="EMBL" id="KAG9450585.1"/>
    </source>
</evidence>
<dbReference type="EMBL" id="JAINDJ010000004">
    <property type="protein sequence ID" value="KAG9450585.1"/>
    <property type="molecule type" value="Genomic_DNA"/>
</dbReference>
<organism evidence="1 2">
    <name type="scientific">Aristolochia fimbriata</name>
    <name type="common">White veined hardy Dutchman's pipe vine</name>
    <dbReference type="NCBI Taxonomy" id="158543"/>
    <lineage>
        <taxon>Eukaryota</taxon>
        <taxon>Viridiplantae</taxon>
        <taxon>Streptophyta</taxon>
        <taxon>Embryophyta</taxon>
        <taxon>Tracheophyta</taxon>
        <taxon>Spermatophyta</taxon>
        <taxon>Magnoliopsida</taxon>
        <taxon>Magnoliidae</taxon>
        <taxon>Piperales</taxon>
        <taxon>Aristolochiaceae</taxon>
        <taxon>Aristolochia</taxon>
    </lineage>
</organism>
<reference evidence="1 2" key="1">
    <citation type="submission" date="2021-07" db="EMBL/GenBank/DDBJ databases">
        <title>The Aristolochia fimbriata genome: insights into angiosperm evolution, floral development and chemical biosynthesis.</title>
        <authorList>
            <person name="Jiao Y."/>
        </authorList>
    </citation>
    <scope>NUCLEOTIDE SEQUENCE [LARGE SCALE GENOMIC DNA]</scope>
    <source>
        <strain evidence="1">IBCAS-2021</strain>
        <tissue evidence="1">Leaf</tissue>
    </source>
</reference>
<gene>
    <name evidence="1" type="ORF">H6P81_010550</name>
</gene>
<sequence>MAGSKPLGISETGKTDCKLTIPKLPFHILIPEWRSQLANTSSCSYYARNGGHLFSGKQRPCTATGRNFVTMLACIA</sequence>